<reference evidence="3 4" key="1">
    <citation type="submission" date="2024-02" db="EMBL/GenBank/DDBJ databases">
        <authorList>
            <person name="Chen Y."/>
            <person name="Shah S."/>
            <person name="Dougan E. K."/>
            <person name="Thang M."/>
            <person name="Chan C."/>
        </authorList>
    </citation>
    <scope>NUCLEOTIDE SEQUENCE [LARGE SCALE GENOMIC DNA]</scope>
</reference>
<name>A0ABP0L1X5_9DINO</name>
<dbReference type="SUPFAM" id="SSF46565">
    <property type="entry name" value="Chaperone J-domain"/>
    <property type="match status" value="1"/>
</dbReference>
<dbReference type="Gene3D" id="1.10.287.110">
    <property type="entry name" value="DnaJ domain"/>
    <property type="match status" value="1"/>
</dbReference>
<dbReference type="Proteomes" id="UP001642464">
    <property type="component" value="Unassembled WGS sequence"/>
</dbReference>
<protein>
    <submittedName>
        <fullName evidence="3">Chaperone protein DnaJ</fullName>
    </submittedName>
</protein>
<dbReference type="CDD" id="cd06257">
    <property type="entry name" value="DnaJ"/>
    <property type="match status" value="1"/>
</dbReference>
<dbReference type="PRINTS" id="PR00625">
    <property type="entry name" value="JDOMAIN"/>
</dbReference>
<dbReference type="Pfam" id="PF00226">
    <property type="entry name" value="DnaJ"/>
    <property type="match status" value="1"/>
</dbReference>
<dbReference type="InterPro" id="IPR001623">
    <property type="entry name" value="DnaJ_domain"/>
</dbReference>
<evidence type="ECO:0000259" key="2">
    <source>
        <dbReference type="PROSITE" id="PS50076"/>
    </source>
</evidence>
<dbReference type="SMART" id="SM00271">
    <property type="entry name" value="DnaJ"/>
    <property type="match status" value="1"/>
</dbReference>
<dbReference type="PROSITE" id="PS50076">
    <property type="entry name" value="DNAJ_2"/>
    <property type="match status" value="1"/>
</dbReference>
<feature type="compositionally biased region" description="Pro residues" evidence="1">
    <location>
        <begin position="107"/>
        <end position="116"/>
    </location>
</feature>
<dbReference type="InterPro" id="IPR050817">
    <property type="entry name" value="DjlA_DnaK_co-chaperone"/>
</dbReference>
<evidence type="ECO:0000313" key="3">
    <source>
        <dbReference type="EMBL" id="CAK9033161.1"/>
    </source>
</evidence>
<dbReference type="InterPro" id="IPR036869">
    <property type="entry name" value="J_dom_sf"/>
</dbReference>
<proteinExistence type="predicted"/>
<keyword evidence="4" id="KW-1185">Reference proteome</keyword>
<organism evidence="3 4">
    <name type="scientific">Durusdinium trenchii</name>
    <dbReference type="NCBI Taxonomy" id="1381693"/>
    <lineage>
        <taxon>Eukaryota</taxon>
        <taxon>Sar</taxon>
        <taxon>Alveolata</taxon>
        <taxon>Dinophyceae</taxon>
        <taxon>Suessiales</taxon>
        <taxon>Symbiodiniaceae</taxon>
        <taxon>Durusdinium</taxon>
    </lineage>
</organism>
<sequence length="376" mass="42113">MAPVASQAILAGAVSDWNKENPAKAVQPGDRVISVNGVSGDAQAMVREIKDRSLLQLLFQKAGDEKPVARAGMPLDIPGMPPRTVDVLLEIRARAAEKANARKGIAPKPPPKPANEPPNHYEAQNCAFCAGRLRPRVVSRSTVLGIDLRADDAAVKKGYRKLVLQWHPDKHPADRAEAEVKIRQINLAYETISNPLKRQSYDQMLQAIERKRLNIRLETQFIKPRMSIPKEFMLCPLGHSDKFVRIVDNQLLVQSRDDALGIAFQEFFQAAKFSLWWLPEVNNMCRLRARETAGQGMEGGINVSFQFEAGQEEDDTVESACELSEDQDMKRCNLIVSASPFSQGAYRFEGAFWPGRYMSFRGPDQLRMAGKVWRCV</sequence>
<gene>
    <name evidence="3" type="ORF">SCF082_LOCUS20366</name>
</gene>
<accession>A0ABP0L1X5</accession>
<evidence type="ECO:0000256" key="1">
    <source>
        <dbReference type="SAM" id="MobiDB-lite"/>
    </source>
</evidence>
<feature type="region of interest" description="Disordered" evidence="1">
    <location>
        <begin position="99"/>
        <end position="119"/>
    </location>
</feature>
<dbReference type="PANTHER" id="PTHR24074">
    <property type="entry name" value="CO-CHAPERONE PROTEIN DJLA"/>
    <property type="match status" value="1"/>
</dbReference>
<comment type="caution">
    <text evidence="3">The sequence shown here is derived from an EMBL/GenBank/DDBJ whole genome shotgun (WGS) entry which is preliminary data.</text>
</comment>
<evidence type="ECO:0000313" key="4">
    <source>
        <dbReference type="Proteomes" id="UP001642464"/>
    </source>
</evidence>
<dbReference type="EMBL" id="CAXAMM010014202">
    <property type="protein sequence ID" value="CAK9033161.1"/>
    <property type="molecule type" value="Genomic_DNA"/>
</dbReference>
<feature type="domain" description="J" evidence="2">
    <location>
        <begin position="139"/>
        <end position="205"/>
    </location>
</feature>